<name>A0ABD2X8V7_9HYME</name>
<keyword evidence="5" id="KW-0808">Transferase</keyword>
<dbReference type="AlphaFoldDB" id="A0ABD2X8V7"/>
<keyword evidence="6" id="KW-0479">Metal-binding</keyword>
<dbReference type="SUPFAM" id="SSF81301">
    <property type="entry name" value="Nucleotidyltransferase"/>
    <property type="match status" value="1"/>
</dbReference>
<comment type="caution">
    <text evidence="11">The sequence shown here is derived from an EMBL/GenBank/DDBJ whole genome shotgun (WGS) entry which is preliminary data.</text>
</comment>
<evidence type="ECO:0000259" key="10">
    <source>
        <dbReference type="Pfam" id="PF22600"/>
    </source>
</evidence>
<dbReference type="EMBL" id="JBJJXI010000043">
    <property type="protein sequence ID" value="KAL3401826.1"/>
    <property type="molecule type" value="Genomic_DNA"/>
</dbReference>
<dbReference type="PANTHER" id="PTHR12271:SF40">
    <property type="entry name" value="POLY(A) RNA POLYMERASE GLD2"/>
    <property type="match status" value="1"/>
</dbReference>
<dbReference type="Pfam" id="PF22600">
    <property type="entry name" value="MTPAP-like_central"/>
    <property type="match status" value="1"/>
</dbReference>
<comment type="subcellular location">
    <subcellularLocation>
        <location evidence="3">Cytoplasm</location>
    </subcellularLocation>
</comment>
<feature type="domain" description="Poly(A) RNA polymerase mitochondrial-like central palm" evidence="10">
    <location>
        <begin position="69"/>
        <end position="206"/>
    </location>
</feature>
<dbReference type="CDD" id="cd05402">
    <property type="entry name" value="NT_PAP_TUTase"/>
    <property type="match status" value="1"/>
</dbReference>
<evidence type="ECO:0000256" key="2">
    <source>
        <dbReference type="ARBA" id="ARBA00001946"/>
    </source>
</evidence>
<keyword evidence="4" id="KW-0963">Cytoplasm</keyword>
<dbReference type="SUPFAM" id="SSF81631">
    <property type="entry name" value="PAP/OAS1 substrate-binding domain"/>
    <property type="match status" value="1"/>
</dbReference>
<protein>
    <recommendedName>
        <fullName evidence="13">PAP-associated domain-containing protein</fullName>
    </recommendedName>
</protein>
<sequence>MYREKTFLCTFTDKSEIRRNAHLAHNSNRENADLVEKCKNMIDRYQNQVNDICIKLSPPPDYKWSYLCSEIWSKFEENEQSVYDLTNKLSIWKRISHDLEKYHKNGGFFVVGSMFNGFGLNHSAIDLSFIANFKKLHGANKKKSKANLSDLKHLFTNNEDVRIVQVIKSFIPILRLEDKSSGLHINVTYNTLPYVRNTYLLQLYSKCDWRIRPLMVTIKLWAKHHKLLDSQKFNSFHLTMMVISYLQCGTRPIVLPNLQHLLYENLASVRYVPNINFAEKIIIPFQSANRQSLAQLLIGFFDYYVNFNFQNNVIALRKGNVLPANFYCKNLSNRKFHSEFKGNCLKIEEPFDKFNSAKSCDKKTLEAVLAAFKESCVKLKTSSDLKSIFHATDGLAEEL</sequence>
<dbReference type="InterPro" id="IPR002058">
    <property type="entry name" value="PAP_assoc"/>
</dbReference>
<evidence type="ECO:0000259" key="9">
    <source>
        <dbReference type="Pfam" id="PF03828"/>
    </source>
</evidence>
<evidence type="ECO:0000256" key="8">
    <source>
        <dbReference type="ARBA" id="ARBA00038491"/>
    </source>
</evidence>
<dbReference type="PANTHER" id="PTHR12271">
    <property type="entry name" value="POLY A POLYMERASE CID PAP -RELATED"/>
    <property type="match status" value="1"/>
</dbReference>
<dbReference type="Proteomes" id="UP001627154">
    <property type="component" value="Unassembled WGS sequence"/>
</dbReference>
<evidence type="ECO:0000256" key="5">
    <source>
        <dbReference type="ARBA" id="ARBA00022679"/>
    </source>
</evidence>
<comment type="similarity">
    <text evidence="8">Belongs to the DNA polymerase type-B-like family. GLD2 subfamily.</text>
</comment>
<evidence type="ECO:0000313" key="11">
    <source>
        <dbReference type="EMBL" id="KAL3401826.1"/>
    </source>
</evidence>
<gene>
    <name evidence="11" type="ORF">TKK_005173</name>
</gene>
<dbReference type="Pfam" id="PF03828">
    <property type="entry name" value="PAP_assoc"/>
    <property type="match status" value="1"/>
</dbReference>
<keyword evidence="7" id="KW-0460">Magnesium</keyword>
<evidence type="ECO:0000256" key="7">
    <source>
        <dbReference type="ARBA" id="ARBA00022842"/>
    </source>
</evidence>
<evidence type="ECO:0000256" key="3">
    <source>
        <dbReference type="ARBA" id="ARBA00004496"/>
    </source>
</evidence>
<organism evidence="11 12">
    <name type="scientific">Trichogramma kaykai</name>
    <dbReference type="NCBI Taxonomy" id="54128"/>
    <lineage>
        <taxon>Eukaryota</taxon>
        <taxon>Metazoa</taxon>
        <taxon>Ecdysozoa</taxon>
        <taxon>Arthropoda</taxon>
        <taxon>Hexapoda</taxon>
        <taxon>Insecta</taxon>
        <taxon>Pterygota</taxon>
        <taxon>Neoptera</taxon>
        <taxon>Endopterygota</taxon>
        <taxon>Hymenoptera</taxon>
        <taxon>Apocrita</taxon>
        <taxon>Proctotrupomorpha</taxon>
        <taxon>Chalcidoidea</taxon>
        <taxon>Trichogrammatidae</taxon>
        <taxon>Trichogramma</taxon>
    </lineage>
</organism>
<accession>A0ABD2X8V7</accession>
<evidence type="ECO:0000256" key="6">
    <source>
        <dbReference type="ARBA" id="ARBA00022723"/>
    </source>
</evidence>
<keyword evidence="12" id="KW-1185">Reference proteome</keyword>
<dbReference type="GO" id="GO:0005737">
    <property type="term" value="C:cytoplasm"/>
    <property type="evidence" value="ECO:0007669"/>
    <property type="project" value="UniProtKB-SubCell"/>
</dbReference>
<comment type="cofactor">
    <cofactor evidence="1">
        <name>Mn(2+)</name>
        <dbReference type="ChEBI" id="CHEBI:29035"/>
    </cofactor>
</comment>
<dbReference type="Gene3D" id="1.10.1410.10">
    <property type="match status" value="1"/>
</dbReference>
<comment type="cofactor">
    <cofactor evidence="2">
        <name>Mg(2+)</name>
        <dbReference type="ChEBI" id="CHEBI:18420"/>
    </cofactor>
</comment>
<dbReference type="Gene3D" id="3.30.460.10">
    <property type="entry name" value="Beta Polymerase, domain 2"/>
    <property type="match status" value="1"/>
</dbReference>
<evidence type="ECO:0000256" key="4">
    <source>
        <dbReference type="ARBA" id="ARBA00022490"/>
    </source>
</evidence>
<evidence type="ECO:0008006" key="13">
    <source>
        <dbReference type="Google" id="ProtNLM"/>
    </source>
</evidence>
<dbReference type="InterPro" id="IPR043519">
    <property type="entry name" value="NT_sf"/>
</dbReference>
<feature type="domain" description="PAP-associated" evidence="9">
    <location>
        <begin position="292"/>
        <end position="353"/>
    </location>
</feature>
<dbReference type="GO" id="GO:0046872">
    <property type="term" value="F:metal ion binding"/>
    <property type="evidence" value="ECO:0007669"/>
    <property type="project" value="UniProtKB-KW"/>
</dbReference>
<dbReference type="InterPro" id="IPR054708">
    <property type="entry name" value="MTPAP-like_central"/>
</dbReference>
<evidence type="ECO:0000256" key="1">
    <source>
        <dbReference type="ARBA" id="ARBA00001936"/>
    </source>
</evidence>
<dbReference type="GO" id="GO:1990817">
    <property type="term" value="F:poly(A) RNA polymerase activity"/>
    <property type="evidence" value="ECO:0007669"/>
    <property type="project" value="UniProtKB-ARBA"/>
</dbReference>
<evidence type="ECO:0000313" key="12">
    <source>
        <dbReference type="Proteomes" id="UP001627154"/>
    </source>
</evidence>
<proteinExistence type="inferred from homology"/>
<reference evidence="11 12" key="1">
    <citation type="journal article" date="2024" name="bioRxiv">
        <title>A reference genome for Trichogramma kaykai: A tiny desert-dwelling parasitoid wasp with competing sex-ratio distorters.</title>
        <authorList>
            <person name="Culotta J."/>
            <person name="Lindsey A.R."/>
        </authorList>
    </citation>
    <scope>NUCLEOTIDE SEQUENCE [LARGE SCALE GENOMIC DNA]</scope>
    <source>
        <strain evidence="11 12">KSX58</strain>
    </source>
</reference>